<proteinExistence type="predicted"/>
<accession>I3YGU7</accession>
<dbReference type="Proteomes" id="UP000006062">
    <property type="component" value="Chromosome"/>
</dbReference>
<name>I3YGU7_THIV6</name>
<dbReference type="STRING" id="765911.Thivi_4412"/>
<dbReference type="HOGENOM" id="CLU_2653384_0_0_6"/>
<dbReference type="KEGG" id="tvi:Thivi_4412"/>
<sequence>MQLMIDLGQSPRLIDDLGIIADCYAAVDDLLTGVHIQERERERIATLLNVLGTLQRGAIDHLRQTGTERLAAVEEGLRVCVCA</sequence>
<dbReference type="AlphaFoldDB" id="I3YGU7"/>
<dbReference type="RefSeq" id="WP_014780591.1">
    <property type="nucleotide sequence ID" value="NC_018012.1"/>
</dbReference>
<evidence type="ECO:0000313" key="1">
    <source>
        <dbReference type="EMBL" id="AFL76215.1"/>
    </source>
</evidence>
<gene>
    <name evidence="1" type="ordered locus">Thivi_4412</name>
</gene>
<reference evidence="1 2" key="1">
    <citation type="submission" date="2012-06" db="EMBL/GenBank/DDBJ databases">
        <title>Complete sequence of Thiocystis violascens DSM 198.</title>
        <authorList>
            <consortium name="US DOE Joint Genome Institute"/>
            <person name="Lucas S."/>
            <person name="Han J."/>
            <person name="Lapidus A."/>
            <person name="Cheng J.-F."/>
            <person name="Goodwin L."/>
            <person name="Pitluck S."/>
            <person name="Peters L."/>
            <person name="Ovchinnikova G."/>
            <person name="Teshima H."/>
            <person name="Detter J.C."/>
            <person name="Han C."/>
            <person name="Tapia R."/>
            <person name="Land M."/>
            <person name="Hauser L."/>
            <person name="Kyrpides N."/>
            <person name="Ivanova N."/>
            <person name="Pagani I."/>
            <person name="Vogl K."/>
            <person name="Liu Z."/>
            <person name="Frigaard N.-U."/>
            <person name="Bryant D."/>
            <person name="Woyke T."/>
        </authorList>
    </citation>
    <scope>NUCLEOTIDE SEQUENCE [LARGE SCALE GENOMIC DNA]</scope>
    <source>
        <strain evidence="2">ATCC 17096 / DSM 198 / 6111</strain>
    </source>
</reference>
<evidence type="ECO:0000313" key="2">
    <source>
        <dbReference type="Proteomes" id="UP000006062"/>
    </source>
</evidence>
<protein>
    <submittedName>
        <fullName evidence="1">Uncharacterized protein</fullName>
    </submittedName>
</protein>
<keyword evidence="2" id="KW-1185">Reference proteome</keyword>
<organism evidence="1 2">
    <name type="scientific">Thiocystis violascens (strain ATCC 17096 / DSM 198 / 6111)</name>
    <name type="common">Chromatium violascens</name>
    <dbReference type="NCBI Taxonomy" id="765911"/>
    <lineage>
        <taxon>Bacteria</taxon>
        <taxon>Pseudomonadati</taxon>
        <taxon>Pseudomonadota</taxon>
        <taxon>Gammaproteobacteria</taxon>
        <taxon>Chromatiales</taxon>
        <taxon>Chromatiaceae</taxon>
        <taxon>Thiocystis</taxon>
    </lineage>
</organism>
<dbReference type="EMBL" id="CP003154">
    <property type="protein sequence ID" value="AFL76215.1"/>
    <property type="molecule type" value="Genomic_DNA"/>
</dbReference>